<keyword evidence="2" id="KW-1185">Reference proteome</keyword>
<sequence length="147" mass="16832">MERRDAKKVKAGILVFSITMGCIGVMGDASNPFELSGEMPVADILMVNTGGRILRRSTRPRSIIPTSFRMPLARCRSRAYIRVFSFLRKDLPALRERINNTISGRFFYHQITFSQEQSIRREGTFWSHCFRQASISVENRCSYSSGK</sequence>
<name>A0A6C2U8F3_PONDE</name>
<proteinExistence type="predicted"/>
<reference evidence="1 2" key="1">
    <citation type="submission" date="2019-04" db="EMBL/GenBank/DDBJ databases">
        <authorList>
            <person name="Van Vliet M D."/>
        </authorList>
    </citation>
    <scope>NUCLEOTIDE SEQUENCE [LARGE SCALE GENOMIC DNA]</scope>
    <source>
        <strain evidence="1 2">F1</strain>
    </source>
</reference>
<dbReference type="EMBL" id="CAAHFG010000003">
    <property type="protein sequence ID" value="VGO16235.1"/>
    <property type="molecule type" value="Genomic_DNA"/>
</dbReference>
<gene>
    <name evidence="1" type="ORF">PDESU_04826</name>
</gene>
<protein>
    <submittedName>
        <fullName evidence="1">Uncharacterized protein</fullName>
    </submittedName>
</protein>
<organism evidence="1 2">
    <name type="scientific">Pontiella desulfatans</name>
    <dbReference type="NCBI Taxonomy" id="2750659"/>
    <lineage>
        <taxon>Bacteria</taxon>
        <taxon>Pseudomonadati</taxon>
        <taxon>Kiritimatiellota</taxon>
        <taxon>Kiritimatiellia</taxon>
        <taxon>Kiritimatiellales</taxon>
        <taxon>Pontiellaceae</taxon>
        <taxon>Pontiella</taxon>
    </lineage>
</organism>
<dbReference type="PROSITE" id="PS51257">
    <property type="entry name" value="PROKAR_LIPOPROTEIN"/>
    <property type="match status" value="1"/>
</dbReference>
<dbReference type="Proteomes" id="UP000366872">
    <property type="component" value="Unassembled WGS sequence"/>
</dbReference>
<accession>A0A6C2U8F3</accession>
<dbReference type="AlphaFoldDB" id="A0A6C2U8F3"/>
<evidence type="ECO:0000313" key="2">
    <source>
        <dbReference type="Proteomes" id="UP000366872"/>
    </source>
</evidence>
<evidence type="ECO:0000313" key="1">
    <source>
        <dbReference type="EMBL" id="VGO16235.1"/>
    </source>
</evidence>